<comment type="caution">
    <text evidence="1">The sequence shown here is derived from an EMBL/GenBank/DDBJ whole genome shotgun (WGS) entry which is preliminary data.</text>
</comment>
<dbReference type="RefSeq" id="WP_141918873.1">
    <property type="nucleotide sequence ID" value="NZ_BAAAYS010000015.1"/>
</dbReference>
<dbReference type="EMBL" id="VFPN01000004">
    <property type="protein sequence ID" value="TQM57622.1"/>
    <property type="molecule type" value="Genomic_DNA"/>
</dbReference>
<dbReference type="AlphaFoldDB" id="A0A543HH16"/>
<gene>
    <name evidence="1" type="ORF">FB466_2617</name>
</gene>
<sequence>MNSPDDFFSDLAALNARVETSLGEIKLMLSQVVDEASRSAERDAAHDEARAIAARRGDLGPEWRKIQHRLDLNQTSVRDIFSGTDDSTEAQALRATSQQRIAALREDLVQQVEASGEETDPLVDIQNLNSQLYARLDDIRDQLGK</sequence>
<evidence type="ECO:0000313" key="2">
    <source>
        <dbReference type="Proteomes" id="UP000318331"/>
    </source>
</evidence>
<proteinExistence type="predicted"/>
<organism evidence="1 2">
    <name type="scientific">Klugiella xanthotipulae</name>
    <dbReference type="NCBI Taxonomy" id="244735"/>
    <lineage>
        <taxon>Bacteria</taxon>
        <taxon>Bacillati</taxon>
        <taxon>Actinomycetota</taxon>
        <taxon>Actinomycetes</taxon>
        <taxon>Micrococcales</taxon>
        <taxon>Microbacteriaceae</taxon>
        <taxon>Klugiella</taxon>
    </lineage>
</organism>
<evidence type="ECO:0000313" key="1">
    <source>
        <dbReference type="EMBL" id="TQM57622.1"/>
    </source>
</evidence>
<dbReference type="Proteomes" id="UP000318331">
    <property type="component" value="Unassembled WGS sequence"/>
</dbReference>
<name>A0A543HH16_9MICO</name>
<reference evidence="1 2" key="1">
    <citation type="submission" date="2019-06" db="EMBL/GenBank/DDBJ databases">
        <title>Sequencing the genomes of 1000 actinobacteria strains.</title>
        <authorList>
            <person name="Klenk H.-P."/>
        </authorList>
    </citation>
    <scope>NUCLEOTIDE SEQUENCE [LARGE SCALE GENOMIC DNA]</scope>
    <source>
        <strain evidence="1 2">DSM 18031</strain>
    </source>
</reference>
<protein>
    <submittedName>
        <fullName evidence="1">Uncharacterized protein</fullName>
    </submittedName>
</protein>
<keyword evidence="2" id="KW-1185">Reference proteome</keyword>
<dbReference type="OrthoDB" id="3239501at2"/>
<accession>A0A543HH16</accession>